<dbReference type="SUPFAM" id="SSF52540">
    <property type="entry name" value="P-loop containing nucleoside triphosphate hydrolases"/>
    <property type="match status" value="1"/>
</dbReference>
<name>A0A8D0R845_PIG</name>
<dbReference type="InterPro" id="IPR027417">
    <property type="entry name" value="P-loop_NTPase"/>
</dbReference>
<dbReference type="Ensembl" id="ENSSSCT00025028633.1">
    <property type="protein sequence ID" value="ENSSSCP00025012132.1"/>
    <property type="gene ID" value="ENSSSCG00025020957.1"/>
</dbReference>
<sequence length="249" mass="27302">MAGLEVTVDFGKLMQCCHIKHAWARTIHTFQGSEEKTVVYVVGKAGRQHWQHVYTAVTRGRCRVYVIAEESQLRSAILRKSVPRKTRLKHFLQNKLSMSCASPEAFPSPSKSPGDGRRPRTQRSASPLPTVPADTVTNDVPGNEAAAAGDMLFTVAKGGDLDSSDEVDTTEDPSQLRGSKRTCCMNDDESPNKILMVGLLFRFSLSIDGLSELVNDLVFFLSVLLGAARLKKQVFSACPMSSLPYPVES</sequence>
<proteinExistence type="predicted"/>
<feature type="domain" description="UvrD-like helicase C-terminal" evidence="2">
    <location>
        <begin position="21"/>
        <end position="67"/>
    </location>
</feature>
<evidence type="ECO:0000256" key="1">
    <source>
        <dbReference type="SAM" id="MobiDB-lite"/>
    </source>
</evidence>
<reference evidence="3" key="1">
    <citation type="submission" date="2025-08" db="UniProtKB">
        <authorList>
            <consortium name="Ensembl"/>
        </authorList>
    </citation>
    <scope>IDENTIFICATION</scope>
</reference>
<dbReference type="Pfam" id="PF13538">
    <property type="entry name" value="UvrD_C_2"/>
    <property type="match status" value="1"/>
</dbReference>
<dbReference type="Gene3D" id="3.40.50.300">
    <property type="entry name" value="P-loop containing nucleotide triphosphate hydrolases"/>
    <property type="match status" value="1"/>
</dbReference>
<evidence type="ECO:0000313" key="4">
    <source>
        <dbReference type="Proteomes" id="UP000694727"/>
    </source>
</evidence>
<dbReference type="AlphaFoldDB" id="A0A8D0R845"/>
<organism evidence="3 4">
    <name type="scientific">Sus scrofa</name>
    <name type="common">Pig</name>
    <dbReference type="NCBI Taxonomy" id="9823"/>
    <lineage>
        <taxon>Eukaryota</taxon>
        <taxon>Metazoa</taxon>
        <taxon>Chordata</taxon>
        <taxon>Craniata</taxon>
        <taxon>Vertebrata</taxon>
        <taxon>Euteleostomi</taxon>
        <taxon>Mammalia</taxon>
        <taxon>Eutheria</taxon>
        <taxon>Laurasiatheria</taxon>
        <taxon>Artiodactyla</taxon>
        <taxon>Suina</taxon>
        <taxon>Suidae</taxon>
        <taxon>Sus</taxon>
    </lineage>
</organism>
<gene>
    <name evidence="3" type="primary">HELB</name>
</gene>
<dbReference type="Proteomes" id="UP000694727">
    <property type="component" value="Unplaced"/>
</dbReference>
<feature type="region of interest" description="Disordered" evidence="1">
    <location>
        <begin position="100"/>
        <end position="141"/>
    </location>
</feature>
<feature type="region of interest" description="Disordered" evidence="1">
    <location>
        <begin position="159"/>
        <end position="179"/>
    </location>
</feature>
<dbReference type="InterPro" id="IPR027785">
    <property type="entry name" value="UvrD-like_helicase_C"/>
</dbReference>
<feature type="compositionally biased region" description="Acidic residues" evidence="1">
    <location>
        <begin position="162"/>
        <end position="171"/>
    </location>
</feature>
<protein>
    <submittedName>
        <fullName evidence="3">DNA helicase B</fullName>
    </submittedName>
</protein>
<evidence type="ECO:0000313" key="3">
    <source>
        <dbReference type="Ensembl" id="ENSSSCP00025012132.1"/>
    </source>
</evidence>
<dbReference type="CDD" id="cd18809">
    <property type="entry name" value="SF1_C_RecD"/>
    <property type="match status" value="1"/>
</dbReference>
<accession>A0A8D0R845</accession>
<evidence type="ECO:0000259" key="2">
    <source>
        <dbReference type="Pfam" id="PF13538"/>
    </source>
</evidence>